<dbReference type="GO" id="GO:0043565">
    <property type="term" value="F:sequence-specific DNA binding"/>
    <property type="evidence" value="ECO:0007669"/>
    <property type="project" value="TreeGrafter"/>
</dbReference>
<name>A0AAX3DDU7_9CAUD</name>
<gene>
    <name evidence="4" type="ORF">NFBINONH_00026</name>
</gene>
<keyword evidence="1" id="KW-0489">Methyltransferase</keyword>
<organism evidence="4 5">
    <name type="scientific">Klebsiella phage KP13-2</name>
    <dbReference type="NCBI Taxonomy" id="2985659"/>
    <lineage>
        <taxon>Viruses</taxon>
        <taxon>Duplodnaviria</taxon>
        <taxon>Heunggongvirae</taxon>
        <taxon>Uroviricota</taxon>
        <taxon>Caudoviricetes</taxon>
        <taxon>Drexlerviridae</taxon>
        <taxon>Webervirus</taxon>
        <taxon>Webervirus KP132</taxon>
    </lineage>
</organism>
<dbReference type="SUPFAM" id="SSF53335">
    <property type="entry name" value="S-adenosyl-L-methionine-dependent methyltransferases"/>
    <property type="match status" value="1"/>
</dbReference>
<dbReference type="InterPro" id="IPR029063">
    <property type="entry name" value="SAM-dependent_MTases_sf"/>
</dbReference>
<protein>
    <recommendedName>
        <fullName evidence="6">DNA adenine methylase</fullName>
    </recommendedName>
</protein>
<evidence type="ECO:0000256" key="3">
    <source>
        <dbReference type="ARBA" id="ARBA00022691"/>
    </source>
</evidence>
<dbReference type="GO" id="GO:0009307">
    <property type="term" value="P:DNA restriction-modification system"/>
    <property type="evidence" value="ECO:0007669"/>
    <property type="project" value="InterPro"/>
</dbReference>
<dbReference type="Proteomes" id="UP001156287">
    <property type="component" value="Segment"/>
</dbReference>
<evidence type="ECO:0000313" key="5">
    <source>
        <dbReference type="Proteomes" id="UP001156287"/>
    </source>
</evidence>
<evidence type="ECO:0008006" key="6">
    <source>
        <dbReference type="Google" id="ProtNLM"/>
    </source>
</evidence>
<dbReference type="Pfam" id="PF02086">
    <property type="entry name" value="MethyltransfD12"/>
    <property type="match status" value="1"/>
</dbReference>
<dbReference type="PANTHER" id="PTHR30481">
    <property type="entry name" value="DNA ADENINE METHYLASE"/>
    <property type="match status" value="1"/>
</dbReference>
<keyword evidence="2" id="KW-0808">Transferase</keyword>
<dbReference type="Gene3D" id="3.40.50.150">
    <property type="entry name" value="Vaccinia Virus protein VP39"/>
    <property type="match status" value="2"/>
</dbReference>
<dbReference type="GO" id="GO:1904047">
    <property type="term" value="F:S-adenosyl-L-methionine binding"/>
    <property type="evidence" value="ECO:0007669"/>
    <property type="project" value="TreeGrafter"/>
</dbReference>
<dbReference type="GO" id="GO:0009007">
    <property type="term" value="F:site-specific DNA-methyltransferase (adenine-specific) activity"/>
    <property type="evidence" value="ECO:0007669"/>
    <property type="project" value="UniProtKB-EC"/>
</dbReference>
<reference evidence="4 5" key="1">
    <citation type="submission" date="2022-10" db="EMBL/GenBank/DDBJ databases">
        <title>Bacteriophage therapy against pathological Klebsiella pneumoniae that determine the clinical course of primary sclerosing cholangitis.</title>
        <authorList>
            <person name="Ichikawa M."/>
            <person name="Nakamoto N."/>
            <person name="Kredo-Russo S."/>
            <person name="Weinstock E."/>
            <person name="Weiner I.N."/>
            <person name="Khabra E."/>
            <person name="Ben-Ishay N."/>
            <person name="Inbar D."/>
            <person name="Kowalsman N."/>
            <person name="Mordoch R."/>
            <person name="Nicenboim J."/>
            <person name="Golembo M."/>
            <person name="Zak N.B."/>
            <person name="Suzuki T."/>
            <person name="Miyamoto K."/>
            <person name="Teratani T."/>
            <person name="Fujimori S."/>
            <person name="Aoto Y."/>
            <person name="Konda M."/>
            <person name="Hayashi N."/>
            <person name="Chu P.-S."/>
            <person name="Taniki N."/>
            <person name="Morikawa R."/>
            <person name="Kasuga R."/>
            <person name="Tabuchi T."/>
            <person name="Sugimoto S."/>
            <person name="Mikami Y."/>
            <person name="Shiota A."/>
            <person name="Bassan M."/>
            <person name="Kanai T."/>
        </authorList>
    </citation>
    <scope>NUCLEOTIDE SEQUENCE [LARGE SCALE GENOMIC DNA]</scope>
</reference>
<evidence type="ECO:0000256" key="2">
    <source>
        <dbReference type="ARBA" id="ARBA00022679"/>
    </source>
</evidence>
<dbReference type="GO" id="GO:0032259">
    <property type="term" value="P:methylation"/>
    <property type="evidence" value="ECO:0007669"/>
    <property type="project" value="UniProtKB-KW"/>
</dbReference>
<proteinExistence type="predicted"/>
<keyword evidence="5" id="KW-1185">Reference proteome</keyword>
<sequence length="230" mass="25720">MKYMGSKARFKKRILDAMGQIGSVYVEPFAGGMNMIDCVKADRRIANDANKYVIAMFKAVVDGWVPPEISRHEYAELKNLNGSDEMIGWAGIGCSYSGKWFGGYAGICQTRAGERNYQKEALRSIINQARLLRGVEFSSVSYSDLEIPDHATVYCDPPYHGTTGYGVDFDHVAFWDWVREISKRCRVFVSEYTAPDDFECILEINAKSSLSANGKSGGNKNSTEKLFVIK</sequence>
<keyword evidence="3" id="KW-0949">S-adenosyl-L-methionine</keyword>
<dbReference type="InterPro" id="IPR012327">
    <property type="entry name" value="MeTrfase_D12"/>
</dbReference>
<dbReference type="GO" id="GO:0006298">
    <property type="term" value="P:mismatch repair"/>
    <property type="evidence" value="ECO:0007669"/>
    <property type="project" value="TreeGrafter"/>
</dbReference>
<dbReference type="EMBL" id="OP617742">
    <property type="protein sequence ID" value="UYL04570.1"/>
    <property type="molecule type" value="Genomic_DNA"/>
</dbReference>
<evidence type="ECO:0000256" key="1">
    <source>
        <dbReference type="ARBA" id="ARBA00022603"/>
    </source>
</evidence>
<evidence type="ECO:0000313" key="4">
    <source>
        <dbReference type="EMBL" id="UYL04570.1"/>
    </source>
</evidence>
<dbReference type="PRINTS" id="PR00505">
    <property type="entry name" value="D12N6MTFRASE"/>
</dbReference>
<accession>A0AAX3DDU7</accession>